<evidence type="ECO:0000313" key="2">
    <source>
        <dbReference type="EMBL" id="RSL57256.1"/>
    </source>
</evidence>
<gene>
    <name evidence="2" type="ORF">CEP54_008361</name>
</gene>
<feature type="region of interest" description="Disordered" evidence="1">
    <location>
        <begin position="130"/>
        <end position="176"/>
    </location>
</feature>
<name>A0A428PW44_9HYPO</name>
<evidence type="ECO:0000313" key="3">
    <source>
        <dbReference type="Proteomes" id="UP000288168"/>
    </source>
</evidence>
<reference evidence="2 3" key="1">
    <citation type="submission" date="2017-06" db="EMBL/GenBank/DDBJ databases">
        <title>Comparative genomic analysis of Ambrosia Fusariam Clade fungi.</title>
        <authorList>
            <person name="Stajich J.E."/>
            <person name="Carrillo J."/>
            <person name="Kijimoto T."/>
            <person name="Eskalen A."/>
            <person name="O'Donnell K."/>
            <person name="Kasson M."/>
        </authorList>
    </citation>
    <scope>NUCLEOTIDE SEQUENCE [LARGE SCALE GENOMIC DNA]</scope>
    <source>
        <strain evidence="2 3">NRRL62584</strain>
    </source>
</reference>
<dbReference type="EMBL" id="NKCI01000083">
    <property type="protein sequence ID" value="RSL57256.1"/>
    <property type="molecule type" value="Genomic_DNA"/>
</dbReference>
<comment type="caution">
    <text evidence="2">The sequence shown here is derived from an EMBL/GenBank/DDBJ whole genome shotgun (WGS) entry which is preliminary data.</text>
</comment>
<evidence type="ECO:0000256" key="1">
    <source>
        <dbReference type="SAM" id="MobiDB-lite"/>
    </source>
</evidence>
<keyword evidence="3" id="KW-1185">Reference proteome</keyword>
<dbReference type="Proteomes" id="UP000288168">
    <property type="component" value="Unassembled WGS sequence"/>
</dbReference>
<dbReference type="AlphaFoldDB" id="A0A428PW44"/>
<proteinExistence type="predicted"/>
<dbReference type="OrthoDB" id="10416711at2759"/>
<organism evidence="2 3">
    <name type="scientific">Fusarium duplospermum</name>
    <dbReference type="NCBI Taxonomy" id="1325734"/>
    <lineage>
        <taxon>Eukaryota</taxon>
        <taxon>Fungi</taxon>
        <taxon>Dikarya</taxon>
        <taxon>Ascomycota</taxon>
        <taxon>Pezizomycotina</taxon>
        <taxon>Sordariomycetes</taxon>
        <taxon>Hypocreomycetidae</taxon>
        <taxon>Hypocreales</taxon>
        <taxon>Nectriaceae</taxon>
        <taxon>Fusarium</taxon>
        <taxon>Fusarium solani species complex</taxon>
    </lineage>
</organism>
<protein>
    <submittedName>
        <fullName evidence="2">Uncharacterized protein</fullName>
    </submittedName>
</protein>
<accession>A0A428PW44</accession>
<feature type="compositionally biased region" description="Low complexity" evidence="1">
    <location>
        <begin position="166"/>
        <end position="176"/>
    </location>
</feature>
<sequence>MSSGKDCSRLVPLLVASLPAKTLVLLASTGSHSFPPHFINTKSRAESGTLCGNLSWTVSYIPRTITRHLILSPAASIDAGIQATSAPSLWLQPGSAYVVGSHQSRPSAYNCATHAGNTIQHYSAPVRSITHHRPPVHQPFSQPGPDLDPPASSPCPQSAKKRRTRSLTIIRSIHPR</sequence>